<dbReference type="STRING" id="93684.SAMN05421853_1097"/>
<evidence type="ECO:0000256" key="3">
    <source>
        <dbReference type="ARBA" id="ARBA00026073"/>
    </source>
</evidence>
<reference evidence="8" key="1">
    <citation type="submission" date="2016-10" db="EMBL/GenBank/DDBJ databases">
        <authorList>
            <person name="Varghese N."/>
            <person name="Submissions S."/>
        </authorList>
    </citation>
    <scope>NUCLEOTIDE SEQUENCE [LARGE SCALE GENOMIC DNA]</scope>
    <source>
        <strain evidence="8">JCM 10271</strain>
    </source>
</reference>
<dbReference type="GO" id="GO:0045004">
    <property type="term" value="P:DNA replication proofreading"/>
    <property type="evidence" value="ECO:0007669"/>
    <property type="project" value="TreeGrafter"/>
</dbReference>
<keyword evidence="5" id="KW-1133">Transmembrane helix</keyword>
<dbReference type="PANTHER" id="PTHR30231:SF41">
    <property type="entry name" value="DNA POLYMERASE III SUBUNIT EPSILON"/>
    <property type="match status" value="1"/>
</dbReference>
<keyword evidence="5" id="KW-0472">Membrane</keyword>
<comment type="catalytic activity">
    <reaction evidence="4">
        <text>DNA(n) + a 2'-deoxyribonucleoside 5'-triphosphate = DNA(n+1) + diphosphate</text>
        <dbReference type="Rhea" id="RHEA:22508"/>
        <dbReference type="Rhea" id="RHEA-COMP:17339"/>
        <dbReference type="Rhea" id="RHEA-COMP:17340"/>
        <dbReference type="ChEBI" id="CHEBI:33019"/>
        <dbReference type="ChEBI" id="CHEBI:61560"/>
        <dbReference type="ChEBI" id="CHEBI:173112"/>
        <dbReference type="EC" id="2.7.7.7"/>
    </reaction>
</comment>
<dbReference type="Pfam" id="PF00929">
    <property type="entry name" value="RNase_T"/>
    <property type="match status" value="1"/>
</dbReference>
<dbReference type="NCBIfam" id="TIGR00573">
    <property type="entry name" value="dnaq"/>
    <property type="match status" value="1"/>
</dbReference>
<comment type="function">
    <text evidence="2">DNA polymerase III is a complex, multichain enzyme responsible for most of the replicative synthesis in bacteria. The epsilon subunit contain the editing function and is a proofreading 3'-5' exonuclease.</text>
</comment>
<evidence type="ECO:0000256" key="4">
    <source>
        <dbReference type="ARBA" id="ARBA00049244"/>
    </source>
</evidence>
<comment type="subunit">
    <text evidence="3">DNA polymerase III contains a core (composed of alpha, epsilon and theta chains) that associates with a tau subunit. This core dimerizes to form the POLIII' complex. PolIII' associates with the gamma complex (composed of gamma, delta, delta', psi and chi chains) and with the beta chain to form the complete DNA polymerase III complex.</text>
</comment>
<proteinExistence type="predicted"/>
<evidence type="ECO:0000259" key="6">
    <source>
        <dbReference type="SMART" id="SM00479"/>
    </source>
</evidence>
<keyword evidence="8" id="KW-1185">Reference proteome</keyword>
<evidence type="ECO:0000256" key="1">
    <source>
        <dbReference type="ARBA" id="ARBA00012417"/>
    </source>
</evidence>
<dbReference type="GO" id="GO:0003677">
    <property type="term" value="F:DNA binding"/>
    <property type="evidence" value="ECO:0007669"/>
    <property type="project" value="InterPro"/>
</dbReference>
<dbReference type="GO" id="GO:0005829">
    <property type="term" value="C:cytosol"/>
    <property type="evidence" value="ECO:0007669"/>
    <property type="project" value="TreeGrafter"/>
</dbReference>
<dbReference type="Gene3D" id="3.30.420.10">
    <property type="entry name" value="Ribonuclease H-like superfamily/Ribonuclease H"/>
    <property type="match status" value="1"/>
</dbReference>
<feature type="domain" description="Exonuclease" evidence="6">
    <location>
        <begin position="267"/>
        <end position="436"/>
    </location>
</feature>
<dbReference type="SUPFAM" id="SSF53098">
    <property type="entry name" value="Ribonuclease H-like"/>
    <property type="match status" value="1"/>
</dbReference>
<dbReference type="GO" id="GO:0008408">
    <property type="term" value="F:3'-5' exonuclease activity"/>
    <property type="evidence" value="ECO:0007669"/>
    <property type="project" value="TreeGrafter"/>
</dbReference>
<dbReference type="InterPro" id="IPR006054">
    <property type="entry name" value="DnaQ"/>
</dbReference>
<dbReference type="EC" id="2.7.7.7" evidence="1"/>
<accession>A0A1I5ZCN7</accession>
<dbReference type="InterPro" id="IPR036397">
    <property type="entry name" value="RNaseH_sf"/>
</dbReference>
<name>A0A1I5ZCN7_9RHOB</name>
<dbReference type="InterPro" id="IPR012337">
    <property type="entry name" value="RNaseH-like_sf"/>
</dbReference>
<dbReference type="EMBL" id="FOXV01000009">
    <property type="protein sequence ID" value="SFQ54195.1"/>
    <property type="molecule type" value="Genomic_DNA"/>
</dbReference>
<dbReference type="InterPro" id="IPR013520">
    <property type="entry name" value="Ribonucl_H"/>
</dbReference>
<evidence type="ECO:0000256" key="5">
    <source>
        <dbReference type="SAM" id="Phobius"/>
    </source>
</evidence>
<sequence length="460" mass="49487">MRGSLRIRLIAASLLALLASLSVGFFALGMARSDPGAAMATGGFLFLGIFAGFWFYLDQALARPVDKIASELRVRAHAETGVPAFVPSRGAENLGDLGPAAASVLSALEAARTARDEAVSAATRHFDEERVRLTALLSEIPVATILLNRDGQIVLYDGQAAEVLAQIGTPRLHAALSEYFEEESLRAALDRLHKTGLGTTATLQGRRGAVTFTATLKPMAEGGTLMIIDSEESRIAPDADRPLVYDFALLGQRRDAALEDRRLSDLTFCVFDLETTGLLPHRDEIIQIGAVRVIGGRIVPGEAFETLVDPGRPIPDASSRVHHITDAMVRGHPSISSAAPRFYDFASGSALVAHNAPFDLAFLRAKRAETELNWTHPVVDTVLLSAILFGTTETHTLDAVCQRLGIEIAPHLRHTALGDAHATAEALCRMLPMLEGRGIDTFGALLAETRKHGRLIEDMN</sequence>
<dbReference type="GO" id="GO:0003887">
    <property type="term" value="F:DNA-directed DNA polymerase activity"/>
    <property type="evidence" value="ECO:0007669"/>
    <property type="project" value="UniProtKB-EC"/>
</dbReference>
<evidence type="ECO:0000313" key="8">
    <source>
        <dbReference type="Proteomes" id="UP000243106"/>
    </source>
</evidence>
<gene>
    <name evidence="7" type="ORF">SAMN05421853_1097</name>
</gene>
<dbReference type="FunFam" id="3.30.420.10:FF:000045">
    <property type="entry name" value="3'-5' exonuclease DinG"/>
    <property type="match status" value="1"/>
</dbReference>
<evidence type="ECO:0000256" key="2">
    <source>
        <dbReference type="ARBA" id="ARBA00025483"/>
    </source>
</evidence>
<dbReference type="SMART" id="SM00479">
    <property type="entry name" value="EXOIII"/>
    <property type="match status" value="1"/>
</dbReference>
<dbReference type="PANTHER" id="PTHR30231">
    <property type="entry name" value="DNA POLYMERASE III SUBUNIT EPSILON"/>
    <property type="match status" value="1"/>
</dbReference>
<dbReference type="CDD" id="cd06127">
    <property type="entry name" value="DEDDh"/>
    <property type="match status" value="1"/>
</dbReference>
<protein>
    <recommendedName>
        <fullName evidence="1">DNA-directed DNA polymerase</fullName>
        <ecNumber evidence="1">2.7.7.7</ecNumber>
    </recommendedName>
</protein>
<dbReference type="RefSeq" id="WP_175497549.1">
    <property type="nucleotide sequence ID" value="NZ_FOXV01000009.1"/>
</dbReference>
<keyword evidence="5" id="KW-0812">Transmembrane</keyword>
<evidence type="ECO:0000313" key="7">
    <source>
        <dbReference type="EMBL" id="SFQ54195.1"/>
    </source>
</evidence>
<feature type="transmembrane region" description="Helical" evidence="5">
    <location>
        <begin position="37"/>
        <end position="57"/>
    </location>
</feature>
<dbReference type="AlphaFoldDB" id="A0A1I5ZCN7"/>
<organism evidence="7 8">
    <name type="scientific">Roseivivax halotolerans</name>
    <dbReference type="NCBI Taxonomy" id="93684"/>
    <lineage>
        <taxon>Bacteria</taxon>
        <taxon>Pseudomonadati</taxon>
        <taxon>Pseudomonadota</taxon>
        <taxon>Alphaproteobacteria</taxon>
        <taxon>Rhodobacterales</taxon>
        <taxon>Roseobacteraceae</taxon>
        <taxon>Roseivivax</taxon>
    </lineage>
</organism>
<dbReference type="Proteomes" id="UP000243106">
    <property type="component" value="Unassembled WGS sequence"/>
</dbReference>